<reference evidence="2 3" key="1">
    <citation type="submission" date="2016-06" db="EMBL/GenBank/DDBJ databases">
        <title>Genome sequencing of Cryobacterium arcticum PAMC 27867.</title>
        <authorList>
            <person name="Lee J."/>
            <person name="Kim O.-S."/>
        </authorList>
    </citation>
    <scope>NUCLEOTIDE SEQUENCE [LARGE SCALE GENOMIC DNA]</scope>
    <source>
        <strain evidence="2 3">PAMC 27867</strain>
    </source>
</reference>
<keyword evidence="1" id="KW-1133">Transmembrane helix</keyword>
<dbReference type="PANTHER" id="PTHR36974">
    <property type="entry name" value="MEMBRANE PROTEIN-RELATED"/>
    <property type="match status" value="1"/>
</dbReference>
<protein>
    <submittedName>
        <fullName evidence="2">Membrane protein</fullName>
    </submittedName>
</protein>
<keyword evidence="1" id="KW-0472">Membrane</keyword>
<feature type="transmembrane region" description="Helical" evidence="1">
    <location>
        <begin position="118"/>
        <end position="136"/>
    </location>
</feature>
<dbReference type="Proteomes" id="UP000092582">
    <property type="component" value="Chromosome 1"/>
</dbReference>
<dbReference type="RefSeq" id="WP_066598527.1">
    <property type="nucleotide sequence ID" value="NZ_CP016282.1"/>
</dbReference>
<organism evidence="2 3">
    <name type="scientific">Cryobacterium arcticum</name>
    <dbReference type="NCBI Taxonomy" id="670052"/>
    <lineage>
        <taxon>Bacteria</taxon>
        <taxon>Bacillati</taxon>
        <taxon>Actinomycetota</taxon>
        <taxon>Actinomycetes</taxon>
        <taxon>Micrococcales</taxon>
        <taxon>Microbacteriaceae</taxon>
        <taxon>Cryobacterium</taxon>
    </lineage>
</organism>
<dbReference type="OrthoDB" id="9788974at2"/>
<feature type="transmembrane region" description="Helical" evidence="1">
    <location>
        <begin position="54"/>
        <end position="73"/>
    </location>
</feature>
<evidence type="ECO:0000313" key="3">
    <source>
        <dbReference type="Proteomes" id="UP000092582"/>
    </source>
</evidence>
<dbReference type="AlphaFoldDB" id="A0A1B1BQ30"/>
<accession>A0A1B1BQ30</accession>
<dbReference type="PANTHER" id="PTHR36974:SF1">
    <property type="entry name" value="DOXX FAMILY MEMBRANE PROTEIN"/>
    <property type="match status" value="1"/>
</dbReference>
<dbReference type="GO" id="GO:0016020">
    <property type="term" value="C:membrane"/>
    <property type="evidence" value="ECO:0007669"/>
    <property type="project" value="UniProtKB-SubCell"/>
</dbReference>
<keyword evidence="1" id="KW-0812">Transmembrane</keyword>
<dbReference type="GO" id="GO:0030416">
    <property type="term" value="P:methylamine metabolic process"/>
    <property type="evidence" value="ECO:0007669"/>
    <property type="project" value="InterPro"/>
</dbReference>
<name>A0A1B1BQ30_9MICO</name>
<keyword evidence="3" id="KW-1185">Reference proteome</keyword>
<gene>
    <name evidence="2" type="ORF">PA27867_3694</name>
</gene>
<dbReference type="KEGG" id="cart:PA27867_3694"/>
<dbReference type="PATRIC" id="fig|670052.7.peg.3798"/>
<feature type="transmembrane region" description="Helical" evidence="1">
    <location>
        <begin position="80"/>
        <end position="98"/>
    </location>
</feature>
<evidence type="ECO:0000256" key="1">
    <source>
        <dbReference type="SAM" id="Phobius"/>
    </source>
</evidence>
<evidence type="ECO:0000313" key="2">
    <source>
        <dbReference type="EMBL" id="ANP74611.1"/>
    </source>
</evidence>
<dbReference type="EMBL" id="CP016282">
    <property type="protein sequence ID" value="ANP74611.1"/>
    <property type="molecule type" value="Genomic_DNA"/>
</dbReference>
<sequence length="140" mass="14964">MTNRRNPPASKARTAGRIALGAILVLAGTSHLTFAREDFRAQVPEFVPLKEDTTVLLSGVAEISLGSALLFAPTSLRGKVGLLAATFFTAIFPGNIAQAVHHKDAFGLDTDAKRIGRLFGQPLLVAWALWSTAALVRRSK</sequence>
<proteinExistence type="predicted"/>